<dbReference type="Proteomes" id="UP000245946">
    <property type="component" value="Unassembled WGS sequence"/>
</dbReference>
<reference evidence="9 10" key="1">
    <citation type="journal article" date="2018" name="Mol. Biol. Evol.">
        <title>Broad Genomic Sampling Reveals a Smut Pathogenic Ancestry of the Fungal Clade Ustilaginomycotina.</title>
        <authorList>
            <person name="Kijpornyongpan T."/>
            <person name="Mondo S.J."/>
            <person name="Barry K."/>
            <person name="Sandor L."/>
            <person name="Lee J."/>
            <person name="Lipzen A."/>
            <person name="Pangilinan J."/>
            <person name="LaButti K."/>
            <person name="Hainaut M."/>
            <person name="Henrissat B."/>
            <person name="Grigoriev I.V."/>
            <person name="Spatafora J.W."/>
            <person name="Aime M.C."/>
        </authorList>
    </citation>
    <scope>NUCLEOTIDE SEQUENCE [LARGE SCALE GENOMIC DNA]</scope>
    <source>
        <strain evidence="9 10">MCA 4186</strain>
    </source>
</reference>
<keyword evidence="2" id="KW-0547">Nucleotide-binding</keyword>
<evidence type="ECO:0000256" key="1">
    <source>
        <dbReference type="ARBA" id="ARBA00007913"/>
    </source>
</evidence>
<keyword evidence="6" id="KW-0175">Coiled coil</keyword>
<organism evidence="9 10">
    <name type="scientific">Tilletiopsis washingtonensis</name>
    <dbReference type="NCBI Taxonomy" id="58919"/>
    <lineage>
        <taxon>Eukaryota</taxon>
        <taxon>Fungi</taxon>
        <taxon>Dikarya</taxon>
        <taxon>Basidiomycota</taxon>
        <taxon>Ustilaginomycotina</taxon>
        <taxon>Exobasidiomycetes</taxon>
        <taxon>Entylomatales</taxon>
        <taxon>Entylomatales incertae sedis</taxon>
        <taxon>Tilletiopsis</taxon>
    </lineage>
</organism>
<dbReference type="AlphaFoldDB" id="A0A316ZF44"/>
<dbReference type="CDD" id="cd18808">
    <property type="entry name" value="SF1_C_Upf1"/>
    <property type="match status" value="1"/>
</dbReference>
<keyword evidence="3 9" id="KW-0378">Hydrolase</keyword>
<dbReference type="Pfam" id="PF13087">
    <property type="entry name" value="AAA_12"/>
    <property type="match status" value="1"/>
</dbReference>
<dbReference type="RefSeq" id="XP_025600135.1">
    <property type="nucleotide sequence ID" value="XM_025740100.1"/>
</dbReference>
<dbReference type="EMBL" id="KZ819287">
    <property type="protein sequence ID" value="PWN99856.1"/>
    <property type="molecule type" value="Genomic_DNA"/>
</dbReference>
<evidence type="ECO:0000256" key="5">
    <source>
        <dbReference type="ARBA" id="ARBA00022840"/>
    </source>
</evidence>
<evidence type="ECO:0000259" key="7">
    <source>
        <dbReference type="Pfam" id="PF13086"/>
    </source>
</evidence>
<comment type="similarity">
    <text evidence="1">Belongs to the DNA2/NAM7 helicase family.</text>
</comment>
<evidence type="ECO:0000256" key="6">
    <source>
        <dbReference type="SAM" id="Coils"/>
    </source>
</evidence>
<accession>A0A316ZF44</accession>
<keyword evidence="5" id="KW-0067">ATP-binding</keyword>
<dbReference type="GO" id="GO:0016787">
    <property type="term" value="F:hydrolase activity"/>
    <property type="evidence" value="ECO:0007669"/>
    <property type="project" value="UniProtKB-KW"/>
</dbReference>
<name>A0A316ZF44_9BASI</name>
<protein>
    <submittedName>
        <fullName evidence="9">P-loop containing nucleoside triphosphate hydrolase protein</fullName>
    </submittedName>
</protein>
<proteinExistence type="inferred from homology"/>
<dbReference type="GO" id="GO:0005524">
    <property type="term" value="F:ATP binding"/>
    <property type="evidence" value="ECO:0007669"/>
    <property type="project" value="UniProtKB-KW"/>
</dbReference>
<dbReference type="STRING" id="58919.A0A316ZF44"/>
<evidence type="ECO:0000256" key="3">
    <source>
        <dbReference type="ARBA" id="ARBA00022801"/>
    </source>
</evidence>
<dbReference type="InterPro" id="IPR050534">
    <property type="entry name" value="Coronavir_polyprotein_1ab"/>
</dbReference>
<keyword evidence="4" id="KW-0347">Helicase</keyword>
<dbReference type="InterPro" id="IPR027417">
    <property type="entry name" value="P-loop_NTPase"/>
</dbReference>
<dbReference type="GeneID" id="37267646"/>
<dbReference type="SUPFAM" id="SSF52540">
    <property type="entry name" value="P-loop containing nucleoside triphosphate hydrolases"/>
    <property type="match status" value="1"/>
</dbReference>
<dbReference type="OrthoDB" id="6513042at2759"/>
<evidence type="ECO:0000313" key="10">
    <source>
        <dbReference type="Proteomes" id="UP000245946"/>
    </source>
</evidence>
<evidence type="ECO:0000256" key="2">
    <source>
        <dbReference type="ARBA" id="ARBA00022741"/>
    </source>
</evidence>
<dbReference type="PANTHER" id="PTHR43788">
    <property type="entry name" value="DNA2/NAM7 HELICASE FAMILY MEMBER"/>
    <property type="match status" value="1"/>
</dbReference>
<keyword evidence="10" id="KW-1185">Reference proteome</keyword>
<dbReference type="Pfam" id="PF13086">
    <property type="entry name" value="AAA_11"/>
    <property type="match status" value="1"/>
</dbReference>
<evidence type="ECO:0000259" key="8">
    <source>
        <dbReference type="Pfam" id="PF13087"/>
    </source>
</evidence>
<dbReference type="InterPro" id="IPR041679">
    <property type="entry name" value="DNA2/NAM7-like_C"/>
</dbReference>
<feature type="domain" description="DNA2/NAM7 helicase helicase" evidence="7">
    <location>
        <begin position="271"/>
        <end position="518"/>
    </location>
</feature>
<evidence type="ECO:0000256" key="4">
    <source>
        <dbReference type="ARBA" id="ARBA00022806"/>
    </source>
</evidence>
<dbReference type="PANTHER" id="PTHR43788:SF13">
    <property type="entry name" value="REGULATOR OF NONSENSE TRANSCRIPTS 1"/>
    <property type="match status" value="1"/>
</dbReference>
<dbReference type="Gene3D" id="3.40.50.300">
    <property type="entry name" value="P-loop containing nucleotide triphosphate hydrolases"/>
    <property type="match status" value="2"/>
</dbReference>
<evidence type="ECO:0000313" key="9">
    <source>
        <dbReference type="EMBL" id="PWN99856.1"/>
    </source>
</evidence>
<feature type="domain" description="DNA2/NAM7 helicase-like C-terminal" evidence="8">
    <location>
        <begin position="527"/>
        <end position="746"/>
    </location>
</feature>
<sequence length="815" mass="87455">MPTVRQLAGLDSHGAASAARQELRSAAATYVAAQRHKLALERAETQAALLERSRWRTPRLVAAGYALDGLQAYWRAQRRYGKRIAVFTRPARAAFPWTRLQAGDGCVVVASAARSKCFADADARLATQAPDEPASPLPAVSGLPATVLSITPDRLTLAFDGVAALADLERGNETWCVVQGENTLVHERTDAALQCLAHDVASQEGATRELPSGEEAEVVLRGTRLADVLLGLAPAQAPGLFEHDMRIRSWVQRRLQPAGTLRVEGDPDLGLNESQERAVAMMLGNRLSLVQGPPGTGKTRTIVAAMKLLKLHFEVPHPILLCAHTNVAVDNLALGAQRAGLRVVRAGPSARVRDELRGCTLDELVEAHPQKRQLDELRLALARTRAELAALEAAKRKGELQGGRGAWKGDFEVDQFDGAAPVSDATAPQLKARIAKQHGRAFMLEQQILSSILRSADVICCTALASASAALRALDFPLVFFDEGSMATEAVSLVPLMKGCAQLALIGDHRQLPPVVTSAAARREGLALSLFERLLRRADVPSTMLDTQHRMHPHLAAFPNAAFYNGALHDGAPTLAIPALQSRFLPAEAGGRMAFVTHSARETRADKSLVNLGEAALLARIVVDVLVRNAGLRGRDIGVVVPYAAQVRLLRRMLQERESEEHAALLALFAKEEGGRGRAAEAKEIEVHTVDGFEGREKRLILFGSVRNSSSSTAADAAGYVGFLADVRRLCVALTRAQAALIVVGHLPTWRAARVGAAGAELLASAGAPEDAQLGCQMLRRFADWAEQCGAVVVCDQETAPALRDDAHELDLFGM</sequence>
<gene>
    <name evidence="9" type="ORF">FA09DRAFT_295092</name>
</gene>
<dbReference type="InterPro" id="IPR041677">
    <property type="entry name" value="DNA2/NAM7_AAA_11"/>
</dbReference>
<dbReference type="GO" id="GO:0043139">
    <property type="term" value="F:5'-3' DNA helicase activity"/>
    <property type="evidence" value="ECO:0007669"/>
    <property type="project" value="TreeGrafter"/>
</dbReference>
<dbReference type="InterPro" id="IPR047187">
    <property type="entry name" value="SF1_C_Upf1"/>
</dbReference>
<feature type="coiled-coil region" evidence="6">
    <location>
        <begin position="374"/>
        <end position="401"/>
    </location>
</feature>